<dbReference type="Gene3D" id="1.40.20.10">
    <property type="entry name" value="CHAD domain"/>
    <property type="match status" value="1"/>
</dbReference>
<protein>
    <submittedName>
        <fullName evidence="3">CHAD domain-containing protein</fullName>
    </submittedName>
</protein>
<name>A0A511M6H4_9NOCA</name>
<dbReference type="InterPro" id="IPR038186">
    <property type="entry name" value="CHAD_dom_sf"/>
</dbReference>
<dbReference type="EMBL" id="BJXA01000002">
    <property type="protein sequence ID" value="GEM36232.1"/>
    <property type="molecule type" value="Genomic_DNA"/>
</dbReference>
<dbReference type="OrthoDB" id="9777271at2"/>
<dbReference type="SMART" id="SM00880">
    <property type="entry name" value="CHAD"/>
    <property type="match status" value="1"/>
</dbReference>
<reference evidence="3 4" key="1">
    <citation type="submission" date="2019-07" db="EMBL/GenBank/DDBJ databases">
        <title>Whole genome shotgun sequence of Nocardia ninae NBRC 108245.</title>
        <authorList>
            <person name="Hosoyama A."/>
            <person name="Uohara A."/>
            <person name="Ohji S."/>
            <person name="Ichikawa N."/>
        </authorList>
    </citation>
    <scope>NUCLEOTIDE SEQUENCE [LARGE SCALE GENOMIC DNA]</scope>
    <source>
        <strain evidence="3 4">NBRC 108245</strain>
    </source>
</reference>
<dbReference type="SUPFAM" id="SSF55154">
    <property type="entry name" value="CYTH-like phosphatases"/>
    <property type="match status" value="1"/>
</dbReference>
<organism evidence="3 4">
    <name type="scientific">Nocardia ninae NBRC 108245</name>
    <dbReference type="NCBI Taxonomy" id="1210091"/>
    <lineage>
        <taxon>Bacteria</taxon>
        <taxon>Bacillati</taxon>
        <taxon>Actinomycetota</taxon>
        <taxon>Actinomycetes</taxon>
        <taxon>Mycobacteriales</taxon>
        <taxon>Nocardiaceae</taxon>
        <taxon>Nocardia</taxon>
    </lineage>
</organism>
<keyword evidence="4" id="KW-1185">Reference proteome</keyword>
<dbReference type="Pfam" id="PF01928">
    <property type="entry name" value="CYTH"/>
    <property type="match status" value="1"/>
</dbReference>
<evidence type="ECO:0000259" key="1">
    <source>
        <dbReference type="PROSITE" id="PS51707"/>
    </source>
</evidence>
<evidence type="ECO:0000313" key="3">
    <source>
        <dbReference type="EMBL" id="GEM36232.1"/>
    </source>
</evidence>
<dbReference type="PROSITE" id="PS51708">
    <property type="entry name" value="CHAD"/>
    <property type="match status" value="1"/>
</dbReference>
<dbReference type="RefSeq" id="WP_147128528.1">
    <property type="nucleotide sequence ID" value="NZ_BJXA01000002.1"/>
</dbReference>
<dbReference type="CDD" id="cd07374">
    <property type="entry name" value="CYTH-like_Pase"/>
    <property type="match status" value="1"/>
</dbReference>
<feature type="domain" description="CYTH" evidence="1">
    <location>
        <begin position="4"/>
        <end position="189"/>
    </location>
</feature>
<gene>
    <name evidence="3" type="ORF">NN4_07510</name>
</gene>
<sequence length="477" mass="53019">MKDELERESKWEVDPACTLPTLDDLVPESRVEITQVELTSTYFDTPDHDLLAQNVTLRRRAGADESGWQLKVPQADGRVELTAALSDDLPRELAELVTGVALGKELAPVTTIHTVRTRHRVFGADGELVAEVDDDTVHTTPAEQDADPLDWREIEIELGPQTDTAPTVLVDRLIQAGARPSTYPSKLSRVLPARSGPKISTDAERAIYDYMTAQIDTMFAGDIALRRGENPIHDTRVASRRLRSTLRVFGKLLDTSAIADIEDELKWYAGLLGEVRDCQVQRRHLADKISELPLELVLGPVATRIDTTLLSKQLTSRKELAEAMNSPRYLTLLATLREWKSNPPLGPRIKGRKLVQRADRAARKADRRLAAALEDQRDESLHRARKAAKRARYAAELHAPVRERAQAKSNIKHYKQIQRVLGDHNDSVVSAAFLWRTATAAGTAADENGFTFGLLYANEKHAAADAREKIAEIAAAR</sequence>
<dbReference type="Gene3D" id="2.40.320.10">
    <property type="entry name" value="Hypothetical Protein Pfu-838710-001"/>
    <property type="match status" value="1"/>
</dbReference>
<proteinExistence type="predicted"/>
<evidence type="ECO:0000259" key="2">
    <source>
        <dbReference type="PROSITE" id="PS51708"/>
    </source>
</evidence>
<dbReference type="AlphaFoldDB" id="A0A511M6H4"/>
<feature type="domain" description="CHAD" evidence="2">
    <location>
        <begin position="197"/>
        <end position="477"/>
    </location>
</feature>
<dbReference type="InterPro" id="IPR023577">
    <property type="entry name" value="CYTH_domain"/>
</dbReference>
<dbReference type="InterPro" id="IPR007899">
    <property type="entry name" value="CHAD_dom"/>
</dbReference>
<comment type="caution">
    <text evidence="3">The sequence shown here is derived from an EMBL/GenBank/DDBJ whole genome shotgun (WGS) entry which is preliminary data.</text>
</comment>
<accession>A0A511M6H4</accession>
<dbReference type="Pfam" id="PF05235">
    <property type="entry name" value="CHAD"/>
    <property type="match status" value="1"/>
</dbReference>
<dbReference type="PANTHER" id="PTHR39339">
    <property type="entry name" value="SLR1444 PROTEIN"/>
    <property type="match status" value="1"/>
</dbReference>
<dbReference type="PROSITE" id="PS51707">
    <property type="entry name" value="CYTH"/>
    <property type="match status" value="1"/>
</dbReference>
<dbReference type="InterPro" id="IPR033469">
    <property type="entry name" value="CYTH-like_dom_sf"/>
</dbReference>
<dbReference type="SMART" id="SM01118">
    <property type="entry name" value="CYTH"/>
    <property type="match status" value="1"/>
</dbReference>
<dbReference type="Proteomes" id="UP000321424">
    <property type="component" value="Unassembled WGS sequence"/>
</dbReference>
<evidence type="ECO:0000313" key="4">
    <source>
        <dbReference type="Proteomes" id="UP000321424"/>
    </source>
</evidence>
<dbReference type="PANTHER" id="PTHR39339:SF1">
    <property type="entry name" value="CHAD DOMAIN-CONTAINING PROTEIN"/>
    <property type="match status" value="1"/>
</dbReference>